<feature type="non-terminal residue" evidence="1">
    <location>
        <position position="1"/>
    </location>
</feature>
<organism evidence="1 2">
    <name type="scientific">Ignelater luminosus</name>
    <name type="common">Cucubano</name>
    <name type="synonym">Pyrophorus luminosus</name>
    <dbReference type="NCBI Taxonomy" id="2038154"/>
    <lineage>
        <taxon>Eukaryota</taxon>
        <taxon>Metazoa</taxon>
        <taxon>Ecdysozoa</taxon>
        <taxon>Arthropoda</taxon>
        <taxon>Hexapoda</taxon>
        <taxon>Insecta</taxon>
        <taxon>Pterygota</taxon>
        <taxon>Neoptera</taxon>
        <taxon>Endopterygota</taxon>
        <taxon>Coleoptera</taxon>
        <taxon>Polyphaga</taxon>
        <taxon>Elateriformia</taxon>
        <taxon>Elateroidea</taxon>
        <taxon>Elateridae</taxon>
        <taxon>Agrypninae</taxon>
        <taxon>Pyrophorini</taxon>
        <taxon>Ignelater</taxon>
    </lineage>
</organism>
<evidence type="ECO:0000313" key="2">
    <source>
        <dbReference type="Proteomes" id="UP000801492"/>
    </source>
</evidence>
<reference evidence="1" key="1">
    <citation type="submission" date="2019-08" db="EMBL/GenBank/DDBJ databases">
        <title>The genome of the North American firefly Photinus pyralis.</title>
        <authorList>
            <consortium name="Photinus pyralis genome working group"/>
            <person name="Fallon T.R."/>
            <person name="Sander Lower S.E."/>
            <person name="Weng J.-K."/>
        </authorList>
    </citation>
    <scope>NUCLEOTIDE SEQUENCE</scope>
    <source>
        <strain evidence="1">TRF0915ILg1</strain>
        <tissue evidence="1">Whole body</tissue>
    </source>
</reference>
<name>A0A8K0G7D8_IGNLU</name>
<dbReference type="OrthoDB" id="6651786at2759"/>
<evidence type="ECO:0000313" key="1">
    <source>
        <dbReference type="EMBL" id="KAF2888193.1"/>
    </source>
</evidence>
<keyword evidence="2" id="KW-1185">Reference proteome</keyword>
<comment type="caution">
    <text evidence="1">The sequence shown here is derived from an EMBL/GenBank/DDBJ whole genome shotgun (WGS) entry which is preliminary data.</text>
</comment>
<dbReference type="EMBL" id="VTPC01079119">
    <property type="protein sequence ID" value="KAF2888193.1"/>
    <property type="molecule type" value="Genomic_DNA"/>
</dbReference>
<sequence>KDLSLNGNSITIGSVSHETAGTYKCNVQIDHPALDVGEMSGTLKVVNSF</sequence>
<protein>
    <submittedName>
        <fullName evidence="1">Uncharacterized protein</fullName>
    </submittedName>
</protein>
<dbReference type="AlphaFoldDB" id="A0A8K0G7D8"/>
<proteinExistence type="predicted"/>
<gene>
    <name evidence="1" type="ORF">ILUMI_17980</name>
</gene>
<accession>A0A8K0G7D8</accession>
<dbReference type="Proteomes" id="UP000801492">
    <property type="component" value="Unassembled WGS sequence"/>
</dbReference>